<keyword evidence="4" id="KW-0547">Nucleotide-binding</keyword>
<dbReference type="PROSITE" id="PS51153">
    <property type="entry name" value="RPW8"/>
    <property type="match status" value="1"/>
</dbReference>
<evidence type="ECO:0000259" key="7">
    <source>
        <dbReference type="PROSITE" id="PS51153"/>
    </source>
</evidence>
<dbReference type="Pfam" id="PF00931">
    <property type="entry name" value="NB-ARC"/>
    <property type="match status" value="1"/>
</dbReference>
<dbReference type="EMBL" id="LNRQ01000006">
    <property type="protein sequence ID" value="KZM91696.1"/>
    <property type="molecule type" value="Genomic_DNA"/>
</dbReference>
<dbReference type="FunFam" id="3.80.10.10:FF:001428">
    <property type="entry name" value="Probable disease resistance protein At5g04720"/>
    <property type="match status" value="1"/>
</dbReference>
<evidence type="ECO:0000313" key="8">
    <source>
        <dbReference type="EMBL" id="KZM91696.1"/>
    </source>
</evidence>
<keyword evidence="6" id="KW-0067">ATP-binding</keyword>
<keyword evidence="3" id="KW-0677">Repeat</keyword>
<comment type="caution">
    <text evidence="8">The sequence shown here is derived from an EMBL/GenBank/DDBJ whole genome shotgun (WGS) entry which is preliminary data.</text>
</comment>
<keyword evidence="5" id="KW-0611">Plant defense</keyword>
<dbReference type="GO" id="GO:0043531">
    <property type="term" value="F:ADP binding"/>
    <property type="evidence" value="ECO:0007669"/>
    <property type="project" value="InterPro"/>
</dbReference>
<dbReference type="GO" id="GO:0005524">
    <property type="term" value="F:ATP binding"/>
    <property type="evidence" value="ECO:0007669"/>
    <property type="project" value="UniProtKB-KW"/>
</dbReference>
<evidence type="ECO:0000256" key="3">
    <source>
        <dbReference type="ARBA" id="ARBA00022737"/>
    </source>
</evidence>
<evidence type="ECO:0000256" key="5">
    <source>
        <dbReference type="ARBA" id="ARBA00022821"/>
    </source>
</evidence>
<name>A0A164WF25_DAUCS</name>
<gene>
    <name evidence="8" type="ORF">DCAR_020939</name>
</gene>
<dbReference type="SUPFAM" id="SSF52540">
    <property type="entry name" value="P-loop containing nucleoside triphosphate hydrolases"/>
    <property type="match status" value="1"/>
</dbReference>
<dbReference type="Gene3D" id="1.10.8.430">
    <property type="entry name" value="Helical domain of apoptotic protease-activating factors"/>
    <property type="match status" value="1"/>
</dbReference>
<evidence type="ECO:0000256" key="4">
    <source>
        <dbReference type="ARBA" id="ARBA00022741"/>
    </source>
</evidence>
<keyword evidence="2" id="KW-0433">Leucine-rich repeat</keyword>
<dbReference type="PRINTS" id="PR00364">
    <property type="entry name" value="DISEASERSIST"/>
</dbReference>
<dbReference type="AlphaFoldDB" id="A0A164WF25"/>
<accession>A0A164WF25</accession>
<dbReference type="PANTHER" id="PTHR36766:SF30">
    <property type="entry name" value="TIR-NBS TYPE DISEASE RESISTANCE PROTEIN-RELATED"/>
    <property type="match status" value="1"/>
</dbReference>
<reference evidence="8" key="1">
    <citation type="journal article" date="2016" name="Nat. Genet.">
        <title>A high-quality carrot genome assembly provides new insights into carotenoid accumulation and asterid genome evolution.</title>
        <authorList>
            <person name="Iorizzo M."/>
            <person name="Ellison S."/>
            <person name="Senalik D."/>
            <person name="Zeng P."/>
            <person name="Satapoomin P."/>
            <person name="Huang J."/>
            <person name="Bowman M."/>
            <person name="Iovene M."/>
            <person name="Sanseverino W."/>
            <person name="Cavagnaro P."/>
            <person name="Yildiz M."/>
            <person name="Macko-Podgorni A."/>
            <person name="Moranska E."/>
            <person name="Grzebelus E."/>
            <person name="Grzebelus D."/>
            <person name="Ashrafi H."/>
            <person name="Zheng Z."/>
            <person name="Cheng S."/>
            <person name="Spooner D."/>
            <person name="Van Deynze A."/>
            <person name="Simon P."/>
        </authorList>
    </citation>
    <scope>NUCLEOTIDE SEQUENCE [LARGE SCALE GENOMIC DNA]</scope>
    <source>
        <tissue evidence="8">Leaf</tissue>
    </source>
</reference>
<dbReference type="InterPro" id="IPR042197">
    <property type="entry name" value="Apaf_helical"/>
</dbReference>
<dbReference type="STRING" id="79200.A0A164WF25"/>
<comment type="similarity">
    <text evidence="1">Belongs to the disease resistance NB-LRR family.</text>
</comment>
<dbReference type="InterPro" id="IPR008808">
    <property type="entry name" value="Powdery_mildew-R_dom"/>
</dbReference>
<dbReference type="InterPro" id="IPR002182">
    <property type="entry name" value="NB-ARC"/>
</dbReference>
<evidence type="ECO:0000256" key="1">
    <source>
        <dbReference type="ARBA" id="ARBA00008894"/>
    </source>
</evidence>
<dbReference type="FunFam" id="1.10.8.430:FF:000003">
    <property type="entry name" value="Probable disease resistance protein At5g66910"/>
    <property type="match status" value="1"/>
</dbReference>
<dbReference type="InterPro" id="IPR027417">
    <property type="entry name" value="P-loop_NTPase"/>
</dbReference>
<dbReference type="Gene3D" id="3.80.10.10">
    <property type="entry name" value="Ribonuclease Inhibitor"/>
    <property type="match status" value="1"/>
</dbReference>
<dbReference type="OrthoDB" id="1357022at2759"/>
<evidence type="ECO:0000256" key="2">
    <source>
        <dbReference type="ARBA" id="ARBA00022614"/>
    </source>
</evidence>
<dbReference type="GO" id="GO:0006952">
    <property type="term" value="P:defense response"/>
    <property type="evidence" value="ECO:0007669"/>
    <property type="project" value="UniProtKB-KW"/>
</dbReference>
<dbReference type="InterPro" id="IPR036388">
    <property type="entry name" value="WH-like_DNA-bd_sf"/>
</dbReference>
<dbReference type="Gene3D" id="3.40.50.300">
    <property type="entry name" value="P-loop containing nucleotide triphosphate hydrolases"/>
    <property type="match status" value="1"/>
</dbReference>
<dbReference type="SUPFAM" id="SSF52047">
    <property type="entry name" value="RNI-like"/>
    <property type="match status" value="1"/>
</dbReference>
<dbReference type="PANTHER" id="PTHR36766">
    <property type="entry name" value="PLANT BROAD-SPECTRUM MILDEW RESISTANCE PROTEIN RPW8"/>
    <property type="match status" value="1"/>
</dbReference>
<dbReference type="KEGG" id="dcr:108228075"/>
<proteinExistence type="inferred from homology"/>
<dbReference type="InterPro" id="IPR032675">
    <property type="entry name" value="LRR_dom_sf"/>
</dbReference>
<organism evidence="8">
    <name type="scientific">Daucus carota subsp. sativus</name>
    <name type="common">Carrot</name>
    <dbReference type="NCBI Taxonomy" id="79200"/>
    <lineage>
        <taxon>Eukaryota</taxon>
        <taxon>Viridiplantae</taxon>
        <taxon>Streptophyta</taxon>
        <taxon>Embryophyta</taxon>
        <taxon>Tracheophyta</taxon>
        <taxon>Spermatophyta</taxon>
        <taxon>Magnoliopsida</taxon>
        <taxon>eudicotyledons</taxon>
        <taxon>Gunneridae</taxon>
        <taxon>Pentapetalae</taxon>
        <taxon>asterids</taxon>
        <taxon>campanulids</taxon>
        <taxon>Apiales</taxon>
        <taxon>Apiaceae</taxon>
        <taxon>Apioideae</taxon>
        <taxon>Scandiceae</taxon>
        <taxon>Daucinae</taxon>
        <taxon>Daucus</taxon>
        <taxon>Daucus sect. Daucus</taxon>
    </lineage>
</organism>
<dbReference type="Gramene" id="KZM91696">
    <property type="protein sequence ID" value="KZM91696"/>
    <property type="gene ID" value="DCAR_020939"/>
</dbReference>
<protein>
    <recommendedName>
        <fullName evidence="7">RPW8 domain-containing protein</fullName>
    </recommendedName>
</protein>
<sequence length="831" mass="94875">MPDMAVTDFFVGEIATELLKMLFTISRKACMSKPAAEHLIETIHQLLPIIQEIKYSGVELPETRQHQLDTVSESLRSGRELAEKVLKSSRWNVYKNLQLCKKMEKLDKNISRFLKGPMQAHVLADVHHLRFETAERFDRIDHSNRRLEKQLGAMKIGTGCEGGGWLEAAVKRGEEDHEMFEASSVSMGVGFQVGKRKVKEMLLERDDYAAVGISGMGGSGKTTLAKEISKDDQIKSFYGNNIFFLTVSQSPNVEALKQKIWGSVSGDVNGFNDVIPQWNLKYNFKSVVRNLIILDDVWSLSVLEQLILRVPGCKTLVVSRFKFPPSIINCTYEQELLRQDEAISLFCFSAFRQTSIPFGTNEKLVKQVVEECKGLPLALKVIGASLRDQPEMFWTSAKNRLSRGQPICDSHEIQLLERMKLSIDYLSSKVRECFMDLGCFPEDKKIPLDVLINIWVELHDIDEAEAFAIVVELSDKNLLHLVKDERAGDMYSSYFEISVSQHDLLRDLAIYLSNRNSTNQRKRLLMPRREQTLPKDWERNMDQPFDAQVVSIHTGEMTEMDWFNMEFPKAEVLIINFSSSEYALPHFIENMPKLRALVIINYSSSSAVLHNTSVFSNLANLTSLWFEKVSVPQLPSATTPFKKLRKISLVLCKISPSHDQSSLDMPHLFPRLEELTMDHCIDLIELHPSICCIKKLKSLSITNCDSLTKLPLDIGNLKFLQILRINACPNLDKLPQGICELTQLKYIDISQCINLRTLPQEIGKWICLEKIDMRECPQIKVLPKSAVSLRSLLRVICDEEISVQWEKLLKVIPNLYVQIAEECFNLDWLAE</sequence>
<evidence type="ECO:0000256" key="6">
    <source>
        <dbReference type="ARBA" id="ARBA00022840"/>
    </source>
</evidence>
<dbReference type="Gene3D" id="1.10.10.10">
    <property type="entry name" value="Winged helix-like DNA-binding domain superfamily/Winged helix DNA-binding domain"/>
    <property type="match status" value="1"/>
</dbReference>
<feature type="domain" description="RPW8" evidence="7">
    <location>
        <begin position="4"/>
        <end position="152"/>
    </location>
</feature>
<dbReference type="OMA" id="MAASIEC"/>
<dbReference type="Pfam" id="PF05659">
    <property type="entry name" value="RPW8"/>
    <property type="match status" value="1"/>
</dbReference>